<evidence type="ECO:0000313" key="2">
    <source>
        <dbReference type="Proteomes" id="UP000006514"/>
    </source>
</evidence>
<dbReference type="InParanoid" id="J0LG78"/>
<dbReference type="AlphaFoldDB" id="J0LG78"/>
<reference evidence="2" key="1">
    <citation type="journal article" date="2012" name="Science">
        <title>The Paleozoic origin of enzymatic lignin decomposition reconstructed from 31 fungal genomes.</title>
        <authorList>
            <person name="Floudas D."/>
            <person name="Binder M."/>
            <person name="Riley R."/>
            <person name="Barry K."/>
            <person name="Blanchette R.A."/>
            <person name="Henrissat B."/>
            <person name="Martinez A.T."/>
            <person name="Otillar R."/>
            <person name="Spatafora J.W."/>
            <person name="Yadav J.S."/>
            <person name="Aerts A."/>
            <person name="Benoit I."/>
            <person name="Boyd A."/>
            <person name="Carlson A."/>
            <person name="Copeland A."/>
            <person name="Coutinho P.M."/>
            <person name="de Vries R.P."/>
            <person name="Ferreira P."/>
            <person name="Findley K."/>
            <person name="Foster B."/>
            <person name="Gaskell J."/>
            <person name="Glotzer D."/>
            <person name="Gorecki P."/>
            <person name="Heitman J."/>
            <person name="Hesse C."/>
            <person name="Hori C."/>
            <person name="Igarashi K."/>
            <person name="Jurgens J.A."/>
            <person name="Kallen N."/>
            <person name="Kersten P."/>
            <person name="Kohler A."/>
            <person name="Kuees U."/>
            <person name="Kumar T.K.A."/>
            <person name="Kuo A."/>
            <person name="LaButti K."/>
            <person name="Larrondo L.F."/>
            <person name="Lindquist E."/>
            <person name="Ling A."/>
            <person name="Lombard V."/>
            <person name="Lucas S."/>
            <person name="Lundell T."/>
            <person name="Martin R."/>
            <person name="McLaughlin D.J."/>
            <person name="Morgenstern I."/>
            <person name="Morin E."/>
            <person name="Murat C."/>
            <person name="Nagy L.G."/>
            <person name="Nolan M."/>
            <person name="Ohm R.A."/>
            <person name="Patyshakuliyeva A."/>
            <person name="Rokas A."/>
            <person name="Ruiz-Duenas F.J."/>
            <person name="Sabat G."/>
            <person name="Salamov A."/>
            <person name="Samejima M."/>
            <person name="Schmutz J."/>
            <person name="Slot J.C."/>
            <person name="St John F."/>
            <person name="Stenlid J."/>
            <person name="Sun H."/>
            <person name="Sun S."/>
            <person name="Syed K."/>
            <person name="Tsang A."/>
            <person name="Wiebenga A."/>
            <person name="Young D."/>
            <person name="Pisabarro A."/>
            <person name="Eastwood D.C."/>
            <person name="Martin F."/>
            <person name="Cullen D."/>
            <person name="Grigoriev I.V."/>
            <person name="Hibbett D.S."/>
        </authorList>
    </citation>
    <scope>NUCLEOTIDE SEQUENCE [LARGE SCALE GENOMIC DNA]</scope>
    <source>
        <strain evidence="2">TFB10046</strain>
    </source>
</reference>
<protein>
    <submittedName>
        <fullName evidence="1">Uncharacterized protein</fullName>
    </submittedName>
</protein>
<dbReference type="Proteomes" id="UP000006514">
    <property type="component" value="Unassembled WGS sequence"/>
</dbReference>
<keyword evidence="2" id="KW-1185">Reference proteome</keyword>
<sequence>MTSALFDKFDEKVILSWPVGLPSVSEGDTPCILYFSTIVRKGLSKTICKTVFVPHCDVHPYQAPNSSANTQPDGVAPSLLWPTLIAGGVVHSGVLAVVQPSLHVHDIAVPCADLLMGALIAIRCTPSSVEQLDDEEMPLHPGAMVIIRGRICDITDGCLSIDVKDVRLEERRGGRTCLAMLGRLWGGLS</sequence>
<name>J0LG78_AURST</name>
<evidence type="ECO:0000313" key="1">
    <source>
        <dbReference type="EMBL" id="EJD36470.1"/>
    </source>
</evidence>
<dbReference type="EMBL" id="JH687860">
    <property type="protein sequence ID" value="EJD36470.1"/>
    <property type="molecule type" value="Genomic_DNA"/>
</dbReference>
<dbReference type="KEGG" id="adl:AURDEDRAFT_130019"/>
<organism evidence="1 2">
    <name type="scientific">Auricularia subglabra (strain TFB-10046 / SS5)</name>
    <name type="common">White-rot fungus</name>
    <name type="synonym">Auricularia delicata (strain TFB10046)</name>
    <dbReference type="NCBI Taxonomy" id="717982"/>
    <lineage>
        <taxon>Eukaryota</taxon>
        <taxon>Fungi</taxon>
        <taxon>Dikarya</taxon>
        <taxon>Basidiomycota</taxon>
        <taxon>Agaricomycotina</taxon>
        <taxon>Agaricomycetes</taxon>
        <taxon>Auriculariales</taxon>
        <taxon>Auriculariaceae</taxon>
        <taxon>Auricularia</taxon>
    </lineage>
</organism>
<accession>J0LG78</accession>
<proteinExistence type="predicted"/>
<gene>
    <name evidence="1" type="ORF">AURDEDRAFT_130019</name>
</gene>